<comment type="caution">
    <text evidence="1">The sequence shown here is derived from an EMBL/GenBank/DDBJ whole genome shotgun (WGS) entry which is preliminary data.</text>
</comment>
<dbReference type="Gene3D" id="3.30.2020.40">
    <property type="entry name" value="Uncharacterised protein PF10387, DUF2442"/>
    <property type="match status" value="1"/>
</dbReference>
<gene>
    <name evidence="1" type="ORF">E5K04_13575</name>
</gene>
<evidence type="ECO:0000313" key="1">
    <source>
        <dbReference type="EMBL" id="TIC79565.1"/>
    </source>
</evidence>
<dbReference type="EMBL" id="STGJ01000017">
    <property type="protein sequence ID" value="TIC79565.1"/>
    <property type="molecule type" value="Genomic_DNA"/>
</dbReference>
<sequence>MAQNVSVVREDGFVKIITGNAAALHYPSALLPALVEASAEQFDDYRVSGYRIHWDQIGFSLLFAEASVAGIRPAFE</sequence>
<keyword evidence="2" id="KW-1185">Reference proteome</keyword>
<reference evidence="1 2" key="1">
    <citation type="submission" date="2019-04" db="EMBL/GenBank/DDBJ databases">
        <title>Crenobacter sp. nov.</title>
        <authorList>
            <person name="Shi S."/>
        </authorList>
    </citation>
    <scope>NUCLEOTIDE SEQUENCE [LARGE SCALE GENOMIC DNA]</scope>
    <source>
        <strain evidence="1 2">GY 70310</strain>
    </source>
</reference>
<protein>
    <recommendedName>
        <fullName evidence="3">DUF2442 domain-containing protein</fullName>
    </recommendedName>
</protein>
<dbReference type="RefSeq" id="WP_136555030.1">
    <property type="nucleotide sequence ID" value="NZ_STGJ01000017.1"/>
</dbReference>
<accession>A0A4T0UMR4</accession>
<dbReference type="AlphaFoldDB" id="A0A4T0UMR4"/>
<organism evidence="1 2">
    <name type="scientific">Crenobacter intestini</name>
    <dbReference type="NCBI Taxonomy" id="2563443"/>
    <lineage>
        <taxon>Bacteria</taxon>
        <taxon>Pseudomonadati</taxon>
        <taxon>Pseudomonadota</taxon>
        <taxon>Betaproteobacteria</taxon>
        <taxon>Neisseriales</taxon>
        <taxon>Neisseriaceae</taxon>
        <taxon>Crenobacter</taxon>
    </lineage>
</organism>
<evidence type="ECO:0008006" key="3">
    <source>
        <dbReference type="Google" id="ProtNLM"/>
    </source>
</evidence>
<evidence type="ECO:0000313" key="2">
    <source>
        <dbReference type="Proteomes" id="UP000308891"/>
    </source>
</evidence>
<dbReference type="Proteomes" id="UP000308891">
    <property type="component" value="Unassembled WGS sequence"/>
</dbReference>
<name>A0A4T0UMR4_9NEIS</name>
<proteinExistence type="predicted"/>